<keyword evidence="1" id="KW-0175">Coiled coil</keyword>
<evidence type="ECO:0000256" key="1">
    <source>
        <dbReference type="SAM" id="Coils"/>
    </source>
</evidence>
<dbReference type="Proteomes" id="UP001437256">
    <property type="component" value="Unassembled WGS sequence"/>
</dbReference>
<feature type="coiled-coil region" evidence="1">
    <location>
        <begin position="160"/>
        <end position="187"/>
    </location>
</feature>
<organism evidence="3 4">
    <name type="scientific">Marasmius tenuissimus</name>
    <dbReference type="NCBI Taxonomy" id="585030"/>
    <lineage>
        <taxon>Eukaryota</taxon>
        <taxon>Fungi</taxon>
        <taxon>Dikarya</taxon>
        <taxon>Basidiomycota</taxon>
        <taxon>Agaricomycotina</taxon>
        <taxon>Agaricomycetes</taxon>
        <taxon>Agaricomycetidae</taxon>
        <taxon>Agaricales</taxon>
        <taxon>Marasmiineae</taxon>
        <taxon>Marasmiaceae</taxon>
        <taxon>Marasmius</taxon>
    </lineage>
</organism>
<proteinExistence type="predicted"/>
<evidence type="ECO:0000313" key="4">
    <source>
        <dbReference type="Proteomes" id="UP001437256"/>
    </source>
</evidence>
<protein>
    <submittedName>
        <fullName evidence="3">Uncharacterized protein</fullName>
    </submittedName>
</protein>
<reference evidence="3 4" key="1">
    <citation type="submission" date="2024-05" db="EMBL/GenBank/DDBJ databases">
        <title>A draft genome resource for the thread blight pathogen Marasmius tenuissimus strain MS-2.</title>
        <authorList>
            <person name="Yulfo-Soto G.E."/>
            <person name="Baruah I.K."/>
            <person name="Amoako-Attah I."/>
            <person name="Bukari Y."/>
            <person name="Meinhardt L.W."/>
            <person name="Bailey B.A."/>
            <person name="Cohen S.P."/>
        </authorList>
    </citation>
    <scope>NUCLEOTIDE SEQUENCE [LARGE SCALE GENOMIC DNA]</scope>
    <source>
        <strain evidence="3 4">MS-2</strain>
    </source>
</reference>
<comment type="caution">
    <text evidence="3">The sequence shown here is derived from an EMBL/GenBank/DDBJ whole genome shotgun (WGS) entry which is preliminary data.</text>
</comment>
<sequence>MDFENDVNQQPLGTPFPMNTAMGETAPLNANSNSNLFNQNQQFTGFTQGSPWNPAQYTQFNSSMFPPPWMYQQPPGMMQHPGMMIRPTTSMDVDRTDRSDPGNWVAHPEYRIVSHIHRDIHGCPDLLGHLVTAKQAGDPTLATALKNIEDDVARPYKESAQRAKVKVSTLEAKLQAVTAEHEEKINTLTATHTEQIKTLQDKYNTVLEEKSKLIVDMTAYREAAERSRRESTIPFRPRLTPYRRPDDRVLSRRANIVAGPTVSQPTPRIVGISTSTSLSLDWGRLRIPFPNQAASWTTLEHSGFRPGRDTSLVTINWDEYDGLGKTSAYVDQCLATNTVPTPTVFPPGEPIGLQAIPTTRAEINALISRSAIKGNVGDLLRLRFAFTLAEYLDQGTEYAPNIDPFYGEEKVILGQMPALHPSWAESSKFLVHSTFRIHGVPTDWSTPCVLPPVSAPETADRNKWTLWGHYYFVHGDAPSLIGLFMLDCGIFDIETIRASRILNELTPPRTGKSREGFDAFRLTFISFITKAGLYEELLTKYNLSICSTIRLAKPIGGPPYDLEFMARHFASCGISISTANSTIRFGWQFCIDQLHMTSNTSVVKSQYSTVLNEARFRALFYPITPPDANAIQRVPEDWPSNEGIIEFRRRRAQLALLREAKVITSSYKLSRKVKYPDGFDDLGFESLTVEGESDAPSSQLDGIGANQDPQNDAVMRNGTNSGD</sequence>
<dbReference type="EMBL" id="JBBXMP010000136">
    <property type="protein sequence ID" value="KAL0061405.1"/>
    <property type="molecule type" value="Genomic_DNA"/>
</dbReference>
<keyword evidence="4" id="KW-1185">Reference proteome</keyword>
<accession>A0ABR2ZJ97</accession>
<evidence type="ECO:0000256" key="2">
    <source>
        <dbReference type="SAM" id="MobiDB-lite"/>
    </source>
</evidence>
<gene>
    <name evidence="3" type="ORF">AAF712_011749</name>
</gene>
<name>A0ABR2ZJ97_9AGAR</name>
<feature type="region of interest" description="Disordered" evidence="2">
    <location>
        <begin position="690"/>
        <end position="723"/>
    </location>
</feature>
<evidence type="ECO:0000313" key="3">
    <source>
        <dbReference type="EMBL" id="KAL0061405.1"/>
    </source>
</evidence>